<sequence>MMHQGNLLFWIFVMFLAVCSRNSLTHAQSTSTEVGRPVLRTTQTMRTNVTMYAWSSWGKWSPCSRTCGGGVAVQERQCLPRDPTRMRRSRKRRKLVRSADHVRRARNIHSPTSEPDCPGLARRYHECNTAPCPGRQRDHRTEQCAIYDRRPFRGRFYTWVPYVDGDAPCTLNCRPRGQQFYASLALVEDGTPCTKPGFRSICVQGSCKVVGREGVLASTTAQEMRCGRRLVSGLFSRPRLPLGYSYVTTVPRGACRLNVSEIVSSENYIALKVTNGSYIMNGEFAVSAPGSYEAAGARFMYTRNAGLDAVFAQGPLDHAVDIMILYTQPNPNIKYEFLTDSDPDDTSNDIPTANPAPHHSIQRHHRHHSSQSHTRDLEYSKSEPSLAKQPDFNALESQSQVTSNVIGNRKFAWKILSFTQCSRSCGGGLQIGKFRCTEIEEKGDREVSPVHCTGSAPATRRRRCGTAPCPPRWRAAAWGPCPVCGPAHRTRIVGCVQDHANGITKISDQKCPLPMPPSRELCDIPNCDGTAVTSSVPRLDSRRQVRPRDRIDRVDTFREGPVISLASNLTDNDVITPAPSYSFTAAGGWLYTEWSECVGWCVGGGVQSRGVRCADPTGCASHRAPEATQTCPIRKQCDSQWFTSDWSPCSAACGGRQVRGVICIGGNGRRLRDASCRAPRPEAQRDCGGDCTPSWYLSDWSECQGPCEAGIQSRTVWCARGGIEGASGAVRDGECPGVRPPAKRSCVPARCSTRPVVKPAVIDPPPSVVDPQQRVTRHQSRLNKDRTYADGACVDKLNNCALADGTHLKDTSSRTANKNVNRRNGAFCDTRMDA</sequence>
<reference evidence="1 2" key="1">
    <citation type="journal article" date="2021" name="Front. Genet.">
        <title>Chromosome-Level Genome Assembly Reveals Significant Gene Expansion in the Toll and IMD Signaling Pathways of Dendrolimus kikuchii.</title>
        <authorList>
            <person name="Zhou J."/>
            <person name="Wu P."/>
            <person name="Xiong Z."/>
            <person name="Liu N."/>
            <person name="Zhao N."/>
            <person name="Ji M."/>
            <person name="Qiu Y."/>
            <person name="Yang B."/>
        </authorList>
    </citation>
    <scope>NUCLEOTIDE SEQUENCE [LARGE SCALE GENOMIC DNA]</scope>
    <source>
        <strain evidence="1">Ann1</strain>
    </source>
</reference>
<comment type="caution">
    <text evidence="1">The sequence shown here is derived from an EMBL/GenBank/DDBJ whole genome shotgun (WGS) entry which is preliminary data.</text>
</comment>
<proteinExistence type="predicted"/>
<accession>A0ACC1CR37</accession>
<organism evidence="1 2">
    <name type="scientific">Dendrolimus kikuchii</name>
    <dbReference type="NCBI Taxonomy" id="765133"/>
    <lineage>
        <taxon>Eukaryota</taxon>
        <taxon>Metazoa</taxon>
        <taxon>Ecdysozoa</taxon>
        <taxon>Arthropoda</taxon>
        <taxon>Hexapoda</taxon>
        <taxon>Insecta</taxon>
        <taxon>Pterygota</taxon>
        <taxon>Neoptera</taxon>
        <taxon>Endopterygota</taxon>
        <taxon>Lepidoptera</taxon>
        <taxon>Glossata</taxon>
        <taxon>Ditrysia</taxon>
        <taxon>Bombycoidea</taxon>
        <taxon>Lasiocampidae</taxon>
        <taxon>Dendrolimus</taxon>
    </lineage>
</organism>
<dbReference type="EMBL" id="CM034404">
    <property type="protein sequence ID" value="KAJ0174138.1"/>
    <property type="molecule type" value="Genomic_DNA"/>
</dbReference>
<evidence type="ECO:0000313" key="1">
    <source>
        <dbReference type="EMBL" id="KAJ0174138.1"/>
    </source>
</evidence>
<gene>
    <name evidence="1" type="ORF">K1T71_010284</name>
</gene>
<dbReference type="Proteomes" id="UP000824533">
    <property type="component" value="Linkage Group LG18"/>
</dbReference>
<protein>
    <submittedName>
        <fullName evidence="1">Uncharacterized protein</fullName>
    </submittedName>
</protein>
<name>A0ACC1CR37_9NEOP</name>
<evidence type="ECO:0000313" key="2">
    <source>
        <dbReference type="Proteomes" id="UP000824533"/>
    </source>
</evidence>
<keyword evidence="2" id="KW-1185">Reference proteome</keyword>